<name>A0A6A4QJA9_LUPAL</name>
<protein>
    <submittedName>
        <fullName evidence="1">Uncharacterized protein</fullName>
    </submittedName>
</protein>
<dbReference type="Proteomes" id="UP000447434">
    <property type="component" value="Chromosome 5"/>
</dbReference>
<comment type="caution">
    <text evidence="1">The sequence shown here is derived from an EMBL/GenBank/DDBJ whole genome shotgun (WGS) entry which is preliminary data.</text>
</comment>
<gene>
    <name evidence="1" type="ORF">Lalb_Chr05g0218051</name>
</gene>
<accession>A0A6A4QJA9</accession>
<dbReference type="AlphaFoldDB" id="A0A6A4QJA9"/>
<keyword evidence="2" id="KW-1185">Reference proteome</keyword>
<organism evidence="1 2">
    <name type="scientific">Lupinus albus</name>
    <name type="common">White lupine</name>
    <name type="synonym">Lupinus termis</name>
    <dbReference type="NCBI Taxonomy" id="3870"/>
    <lineage>
        <taxon>Eukaryota</taxon>
        <taxon>Viridiplantae</taxon>
        <taxon>Streptophyta</taxon>
        <taxon>Embryophyta</taxon>
        <taxon>Tracheophyta</taxon>
        <taxon>Spermatophyta</taxon>
        <taxon>Magnoliopsida</taxon>
        <taxon>eudicotyledons</taxon>
        <taxon>Gunneridae</taxon>
        <taxon>Pentapetalae</taxon>
        <taxon>rosids</taxon>
        <taxon>fabids</taxon>
        <taxon>Fabales</taxon>
        <taxon>Fabaceae</taxon>
        <taxon>Papilionoideae</taxon>
        <taxon>50 kb inversion clade</taxon>
        <taxon>genistoids sensu lato</taxon>
        <taxon>core genistoids</taxon>
        <taxon>Genisteae</taxon>
        <taxon>Lupinus</taxon>
    </lineage>
</organism>
<proteinExistence type="predicted"/>
<sequence length="79" mass="9129">MQQNAIVILSKEKKNPHYKNSLLFLASYQDLILSPNTKAKKVNEIKEMINQTRMCVKSEAMQRKRKNNGLHNVNFGSSH</sequence>
<evidence type="ECO:0000313" key="1">
    <source>
        <dbReference type="EMBL" id="KAE9613497.1"/>
    </source>
</evidence>
<dbReference type="EMBL" id="WOCE01000005">
    <property type="protein sequence ID" value="KAE9613497.1"/>
    <property type="molecule type" value="Genomic_DNA"/>
</dbReference>
<reference evidence="2" key="1">
    <citation type="journal article" date="2020" name="Nat. Commun.">
        <title>Genome sequence of the cluster root forming white lupin.</title>
        <authorList>
            <person name="Hufnagel B."/>
            <person name="Marques A."/>
            <person name="Soriano A."/>
            <person name="Marques L."/>
            <person name="Divol F."/>
            <person name="Doumas P."/>
            <person name="Sallet E."/>
            <person name="Mancinotti D."/>
            <person name="Carrere S."/>
            <person name="Marande W."/>
            <person name="Arribat S."/>
            <person name="Keller J."/>
            <person name="Huneau C."/>
            <person name="Blein T."/>
            <person name="Aime D."/>
            <person name="Laguerre M."/>
            <person name="Taylor J."/>
            <person name="Schubert V."/>
            <person name="Nelson M."/>
            <person name="Geu-Flores F."/>
            <person name="Crespi M."/>
            <person name="Gallardo-Guerrero K."/>
            <person name="Delaux P.-M."/>
            <person name="Salse J."/>
            <person name="Berges H."/>
            <person name="Guyot R."/>
            <person name="Gouzy J."/>
            <person name="Peret B."/>
        </authorList>
    </citation>
    <scope>NUCLEOTIDE SEQUENCE [LARGE SCALE GENOMIC DNA]</scope>
    <source>
        <strain evidence="2">cv. Amiga</strain>
    </source>
</reference>
<evidence type="ECO:0000313" key="2">
    <source>
        <dbReference type="Proteomes" id="UP000447434"/>
    </source>
</evidence>